<organism evidence="1 2">
    <name type="scientific">Halobacteriovorax marinus</name>
    <dbReference type="NCBI Taxonomy" id="97084"/>
    <lineage>
        <taxon>Bacteria</taxon>
        <taxon>Pseudomonadati</taxon>
        <taxon>Bdellovibrionota</taxon>
        <taxon>Bacteriovoracia</taxon>
        <taxon>Bacteriovoracales</taxon>
        <taxon>Halobacteriovoraceae</taxon>
        <taxon>Halobacteriovorax</taxon>
    </lineage>
</organism>
<dbReference type="EMBL" id="MAAO01000006">
    <property type="protein sequence ID" value="OUR97104.1"/>
    <property type="molecule type" value="Genomic_DNA"/>
</dbReference>
<accession>A0A1Y5F8J1</accession>
<reference evidence="2" key="1">
    <citation type="journal article" date="2017" name="Proc. Natl. Acad. Sci. U.S.A.">
        <title>Simulation of Deepwater Horizon oil plume reveals substrate specialization within a complex community of hydrocarbon-degraders.</title>
        <authorList>
            <person name="Hu P."/>
            <person name="Dubinsky E.A."/>
            <person name="Probst A.J."/>
            <person name="Wang J."/>
            <person name="Sieber C.M.K."/>
            <person name="Tom L.M."/>
            <person name="Gardinali P."/>
            <person name="Banfield J.F."/>
            <person name="Atlas R.M."/>
            <person name="Andersen G.L."/>
        </authorList>
    </citation>
    <scope>NUCLEOTIDE SEQUENCE [LARGE SCALE GENOMIC DNA]</scope>
</reference>
<dbReference type="AlphaFoldDB" id="A0A1Y5F8J1"/>
<evidence type="ECO:0008006" key="3">
    <source>
        <dbReference type="Google" id="ProtNLM"/>
    </source>
</evidence>
<sequence length="88" mass="10151">MKCTISFRNMDHTEALDLKINEKSKKLKKHLSPEAKLTWVCWVDNKDQVAELKIQDGKKNYLAKANSDSLYSSLDLVLGKITNQFSHR</sequence>
<dbReference type="Gene3D" id="3.30.160.100">
    <property type="entry name" value="Ribosome hibernation promotion factor-like"/>
    <property type="match status" value="1"/>
</dbReference>
<comment type="caution">
    <text evidence="1">The sequence shown here is derived from an EMBL/GenBank/DDBJ whole genome shotgun (WGS) entry which is preliminary data.</text>
</comment>
<protein>
    <recommendedName>
        <fullName evidence="3">Ribosomal subunit interface protein</fullName>
    </recommendedName>
</protein>
<evidence type="ECO:0000313" key="2">
    <source>
        <dbReference type="Proteomes" id="UP000196531"/>
    </source>
</evidence>
<proteinExistence type="predicted"/>
<dbReference type="SUPFAM" id="SSF69754">
    <property type="entry name" value="Ribosome binding protein Y (YfiA homologue)"/>
    <property type="match status" value="1"/>
</dbReference>
<evidence type="ECO:0000313" key="1">
    <source>
        <dbReference type="EMBL" id="OUR97104.1"/>
    </source>
</evidence>
<dbReference type="InterPro" id="IPR036567">
    <property type="entry name" value="RHF-like"/>
</dbReference>
<dbReference type="Proteomes" id="UP000196531">
    <property type="component" value="Unassembled WGS sequence"/>
</dbReference>
<name>A0A1Y5F8J1_9BACT</name>
<dbReference type="InterPro" id="IPR003489">
    <property type="entry name" value="RHF/RaiA"/>
</dbReference>
<dbReference type="Pfam" id="PF02482">
    <property type="entry name" value="Ribosomal_S30AE"/>
    <property type="match status" value="1"/>
</dbReference>
<gene>
    <name evidence="1" type="ORF">A9Q84_12300</name>
</gene>